<organism evidence="3 4">
    <name type="scientific">Postechiella marina</name>
    <dbReference type="NCBI Taxonomy" id="943941"/>
    <lineage>
        <taxon>Bacteria</taxon>
        <taxon>Pseudomonadati</taxon>
        <taxon>Bacteroidota</taxon>
        <taxon>Flavobacteriia</taxon>
        <taxon>Flavobacteriales</taxon>
        <taxon>Flavobacteriaceae</taxon>
        <taxon>Postechiella</taxon>
    </lineage>
</organism>
<gene>
    <name evidence="3" type="ORF">GCM10022291_00990</name>
</gene>
<protein>
    <recommendedName>
        <fullName evidence="2">Secretion system C-terminal sorting domain-containing protein</fullName>
    </recommendedName>
</protein>
<dbReference type="EMBL" id="BAABCA010000001">
    <property type="protein sequence ID" value="GAA4230549.1"/>
    <property type="molecule type" value="Genomic_DNA"/>
</dbReference>
<sequence>MKQCYTLWVFTFFLGILNYNAQTEFRKDSIHLFQWDNYNNDWRHNTREYLTYNNGGIKETNLRRQFLTGTNWVNYYQFNKTYTPDNQLESNIQQNWNNPNSGWNDKYKHIYTYDDSGNEISHKYDLYYNEAWQNYQRETKGYVDNYLNMTTTQDYDNSSMVFVPKKRTVNYYADNLLDYQIEEIYYRDVAVWENDEKIDYTYNTFRQLTDIETYGFDSSTGEFAEAPYIKTFNTYTAEGLIEESITQQWFTSEYRNVERWAYSYVNGNQTEFLMQEWSSSTNTWENKYRHVKTYDANDNEIEFIYQSWNTDATPNAWKGFLRIVTYWSQLEVLSSNEFHNKSTLLIYPNPTSEYLNIVSNTAIKQIQLYNLLEKQVLKTNKSQVDIRALPPGLYFAKIEYGSNTITKKVIIN</sequence>
<evidence type="ECO:0000259" key="2">
    <source>
        <dbReference type="Pfam" id="PF18962"/>
    </source>
</evidence>
<feature type="domain" description="Secretion system C-terminal sorting" evidence="2">
    <location>
        <begin position="346"/>
        <end position="411"/>
    </location>
</feature>
<dbReference type="Proteomes" id="UP001501496">
    <property type="component" value="Unassembled WGS sequence"/>
</dbReference>
<reference evidence="4" key="1">
    <citation type="journal article" date="2019" name="Int. J. Syst. Evol. Microbiol.">
        <title>The Global Catalogue of Microorganisms (GCM) 10K type strain sequencing project: providing services to taxonomists for standard genome sequencing and annotation.</title>
        <authorList>
            <consortium name="The Broad Institute Genomics Platform"/>
            <consortium name="The Broad Institute Genome Sequencing Center for Infectious Disease"/>
            <person name="Wu L."/>
            <person name="Ma J."/>
        </authorList>
    </citation>
    <scope>NUCLEOTIDE SEQUENCE [LARGE SCALE GENOMIC DNA]</scope>
    <source>
        <strain evidence="4">JCM 17630</strain>
    </source>
</reference>
<dbReference type="NCBIfam" id="TIGR04183">
    <property type="entry name" value="Por_Secre_tail"/>
    <property type="match status" value="1"/>
</dbReference>
<dbReference type="Pfam" id="PF18962">
    <property type="entry name" value="Por_Secre_tail"/>
    <property type="match status" value="1"/>
</dbReference>
<evidence type="ECO:0000256" key="1">
    <source>
        <dbReference type="ARBA" id="ARBA00022729"/>
    </source>
</evidence>
<evidence type="ECO:0000313" key="4">
    <source>
        <dbReference type="Proteomes" id="UP001501496"/>
    </source>
</evidence>
<accession>A0ABP8BYN0</accession>
<dbReference type="Gene3D" id="2.40.128.720">
    <property type="match status" value="2"/>
</dbReference>
<keyword evidence="4" id="KW-1185">Reference proteome</keyword>
<proteinExistence type="predicted"/>
<name>A0ABP8BYN0_9FLAO</name>
<comment type="caution">
    <text evidence="3">The sequence shown here is derived from an EMBL/GenBank/DDBJ whole genome shotgun (WGS) entry which is preliminary data.</text>
</comment>
<dbReference type="RefSeq" id="WP_344785865.1">
    <property type="nucleotide sequence ID" value="NZ_BAABCA010000001.1"/>
</dbReference>
<evidence type="ECO:0000313" key="3">
    <source>
        <dbReference type="EMBL" id="GAA4230549.1"/>
    </source>
</evidence>
<dbReference type="InterPro" id="IPR026444">
    <property type="entry name" value="Secre_tail"/>
</dbReference>
<keyword evidence="1" id="KW-0732">Signal</keyword>